<proteinExistence type="predicted"/>
<organism evidence="2 3">
    <name type="scientific">Croceibacterium atlanticum</name>
    <dbReference type="NCBI Taxonomy" id="1267766"/>
    <lineage>
        <taxon>Bacteria</taxon>
        <taxon>Pseudomonadati</taxon>
        <taxon>Pseudomonadota</taxon>
        <taxon>Alphaproteobacteria</taxon>
        <taxon>Sphingomonadales</taxon>
        <taxon>Erythrobacteraceae</taxon>
        <taxon>Croceibacterium</taxon>
    </lineage>
</organism>
<accession>A0A0F7KUR1</accession>
<evidence type="ECO:0000313" key="3">
    <source>
        <dbReference type="Proteomes" id="UP000034392"/>
    </source>
</evidence>
<evidence type="ECO:0000256" key="1">
    <source>
        <dbReference type="SAM" id="MobiDB-lite"/>
    </source>
</evidence>
<reference evidence="2" key="1">
    <citation type="submission" date="2015-05" db="EMBL/GenBank/DDBJ databases">
        <title>The complete genome of Altererythrobacter atlanticus strain 26DY36.</title>
        <authorList>
            <person name="Wu Y.-H."/>
            <person name="Cheng H."/>
            <person name="Wu X.-W."/>
        </authorList>
    </citation>
    <scope>NUCLEOTIDE SEQUENCE [LARGE SCALE GENOMIC DNA]</scope>
    <source>
        <strain evidence="2">26DY36</strain>
    </source>
</reference>
<name>A0A0F7KUR1_9SPHN</name>
<evidence type="ECO:0000313" key="2">
    <source>
        <dbReference type="EMBL" id="AKH44078.1"/>
    </source>
</evidence>
<dbReference type="PATRIC" id="fig|1267766.3.peg.3098"/>
<dbReference type="RefSeq" id="WP_053833621.1">
    <property type="nucleotide sequence ID" value="NZ_CP011452.2"/>
</dbReference>
<dbReference type="STRING" id="1267766.WYH_03058"/>
<feature type="region of interest" description="Disordered" evidence="1">
    <location>
        <begin position="1"/>
        <end position="36"/>
    </location>
</feature>
<protein>
    <submittedName>
        <fullName evidence="2">Uncharacterized protein</fullName>
    </submittedName>
</protein>
<keyword evidence="3" id="KW-1185">Reference proteome</keyword>
<dbReference type="AlphaFoldDB" id="A0A0F7KUR1"/>
<dbReference type="Proteomes" id="UP000034392">
    <property type="component" value="Chromosome"/>
</dbReference>
<dbReference type="KEGG" id="aay:WYH_03058"/>
<sequence>MTDAIEPGELADQASDKTRREKRRVGKAVGSAKQGLKQGIRKVRGPSPNESTNLLIADVGMRVAMILFRRSMERGLLSARFDEEKARAIIEGRPKMRALATAAVARQASKSVPGMVLLGGGLLAKVAFDRGRNRRKARAAGDKALNKMARNADGK</sequence>
<dbReference type="OrthoDB" id="7391946at2"/>
<gene>
    <name evidence="2" type="ORF">WYH_03058</name>
</gene>
<dbReference type="EMBL" id="CP011452">
    <property type="protein sequence ID" value="AKH44078.1"/>
    <property type="molecule type" value="Genomic_DNA"/>
</dbReference>